<comment type="caution">
    <text evidence="10">The sequence shown here is derived from an EMBL/GenBank/DDBJ whole genome shotgun (WGS) entry which is preliminary data.</text>
</comment>
<comment type="similarity">
    <text evidence="6 7">Belongs to the FliO/MopB family.</text>
</comment>
<dbReference type="EMBL" id="LWSA01000031">
    <property type="protein sequence ID" value="OCX76026.1"/>
    <property type="molecule type" value="Genomic_DNA"/>
</dbReference>
<keyword evidence="4 7" id="KW-0472">Membrane</keyword>
<reference evidence="10 12" key="1">
    <citation type="journal article" date="2016" name="Int. J. Mol. Sci.">
        <title>Comparative genomics of the extreme acidophile Acidithiobacillus thiooxidans reveals intraspecific divergence and niche adaptation.</title>
        <authorList>
            <person name="Zhang X."/>
            <person name="Feng X."/>
            <person name="Tao J."/>
            <person name="Ma L."/>
            <person name="Xiao Y."/>
            <person name="Liang Y."/>
            <person name="Liu X."/>
            <person name="Yin H."/>
        </authorList>
    </citation>
    <scope>NUCLEOTIDE SEQUENCE [LARGE SCALE GENOMIC DNA]</scope>
    <source>
        <strain evidence="11 12">A02</strain>
        <strain evidence="10">DXS-W</strain>
    </source>
</reference>
<dbReference type="eggNOG" id="COG3190">
    <property type="taxonomic scope" value="Bacteria"/>
</dbReference>
<feature type="transmembrane region" description="Helical" evidence="7">
    <location>
        <begin position="42"/>
        <end position="64"/>
    </location>
</feature>
<protein>
    <recommendedName>
        <fullName evidence="7">Flagellar protein</fullName>
    </recommendedName>
</protein>
<dbReference type="OrthoDB" id="9182371at2"/>
<evidence type="ECO:0000256" key="6">
    <source>
        <dbReference type="ARBA" id="ARBA00037937"/>
    </source>
</evidence>
<keyword evidence="1 7" id="KW-1003">Cell membrane</keyword>
<dbReference type="GO" id="GO:0044781">
    <property type="term" value="P:bacterial-type flagellum organization"/>
    <property type="evidence" value="ECO:0007669"/>
    <property type="project" value="UniProtKB-UniRule"/>
</dbReference>
<comment type="subcellular location">
    <subcellularLocation>
        <location evidence="7">Cell membrane</location>
    </subcellularLocation>
    <subcellularLocation>
        <location evidence="7">Bacterial flagellum basal body</location>
    </subcellularLocation>
</comment>
<organism evidence="10 13">
    <name type="scientific">Acidithiobacillus thiooxidans</name>
    <name type="common">Thiobacillus thiooxidans</name>
    <dbReference type="NCBI Taxonomy" id="930"/>
    <lineage>
        <taxon>Bacteria</taxon>
        <taxon>Pseudomonadati</taxon>
        <taxon>Pseudomonadota</taxon>
        <taxon>Acidithiobacillia</taxon>
        <taxon>Acidithiobacillales</taxon>
        <taxon>Acidithiobacillaceae</taxon>
        <taxon>Acidithiobacillus</taxon>
    </lineage>
</organism>
<dbReference type="InterPro" id="IPR052205">
    <property type="entry name" value="FliO/MopB"/>
</dbReference>
<keyword evidence="5 7" id="KW-0975">Bacterial flagellum</keyword>
<name>A0A1C2I1C7_ACITH</name>
<dbReference type="GO" id="GO:0009425">
    <property type="term" value="C:bacterial-type flagellum basal body"/>
    <property type="evidence" value="ECO:0007669"/>
    <property type="project" value="UniProtKB-SubCell"/>
</dbReference>
<dbReference type="STRING" id="930.GCA_002079865_03308"/>
<evidence type="ECO:0000256" key="9">
    <source>
        <dbReference type="SAM" id="SignalP"/>
    </source>
</evidence>
<dbReference type="Proteomes" id="UP000095008">
    <property type="component" value="Unassembled WGS sequence"/>
</dbReference>
<dbReference type="Proteomes" id="UP000094893">
    <property type="component" value="Unassembled WGS sequence"/>
</dbReference>
<keyword evidence="9" id="KW-0732">Signal</keyword>
<evidence type="ECO:0000256" key="7">
    <source>
        <dbReference type="RuleBase" id="RU362064"/>
    </source>
</evidence>
<dbReference type="PANTHER" id="PTHR38766">
    <property type="entry name" value="FLAGELLAR PROTEIN FLIO"/>
    <property type="match status" value="1"/>
</dbReference>
<keyword evidence="3 7" id="KW-1133">Transmembrane helix</keyword>
<dbReference type="InterPro" id="IPR022781">
    <property type="entry name" value="Flagellar_biosynth_FliO"/>
</dbReference>
<keyword evidence="2 7" id="KW-0812">Transmembrane</keyword>
<dbReference type="GeneID" id="60695615"/>
<evidence type="ECO:0000256" key="4">
    <source>
        <dbReference type="ARBA" id="ARBA00023136"/>
    </source>
</evidence>
<evidence type="ECO:0000313" key="13">
    <source>
        <dbReference type="Proteomes" id="UP000095008"/>
    </source>
</evidence>
<evidence type="ECO:0000256" key="2">
    <source>
        <dbReference type="ARBA" id="ARBA00022692"/>
    </source>
</evidence>
<gene>
    <name evidence="10" type="ORF">A6M23_15015</name>
    <name evidence="11" type="ORF">A6P07_03865</name>
</gene>
<evidence type="ECO:0000256" key="5">
    <source>
        <dbReference type="ARBA" id="ARBA00023143"/>
    </source>
</evidence>
<evidence type="ECO:0000313" key="11">
    <source>
        <dbReference type="EMBL" id="OCX76026.1"/>
    </source>
</evidence>
<proteinExistence type="inferred from homology"/>
<dbReference type="RefSeq" id="WP_051488019.1">
    <property type="nucleotide sequence ID" value="NZ_DAIAWO010000137.1"/>
</dbReference>
<feature type="chain" id="PRO_5009434476" description="Flagellar protein" evidence="9">
    <location>
        <begin position="27"/>
        <end position="175"/>
    </location>
</feature>
<evidence type="ECO:0000313" key="10">
    <source>
        <dbReference type="EMBL" id="OCX69802.1"/>
    </source>
</evidence>
<evidence type="ECO:0000256" key="8">
    <source>
        <dbReference type="SAM" id="MobiDB-lite"/>
    </source>
</evidence>
<dbReference type="Pfam" id="PF04347">
    <property type="entry name" value="FliO"/>
    <property type="match status" value="1"/>
</dbReference>
<dbReference type="AlphaFoldDB" id="A0A1C2I1C7"/>
<evidence type="ECO:0000256" key="1">
    <source>
        <dbReference type="ARBA" id="ARBA00022475"/>
    </source>
</evidence>
<accession>A0A1C2I1C7</accession>
<evidence type="ECO:0000256" key="3">
    <source>
        <dbReference type="ARBA" id="ARBA00022989"/>
    </source>
</evidence>
<feature type="signal peptide" evidence="9">
    <location>
        <begin position="1"/>
        <end position="26"/>
    </location>
</feature>
<dbReference type="EMBL" id="LWRY01000192">
    <property type="protein sequence ID" value="OCX69802.1"/>
    <property type="molecule type" value="Genomic_DNA"/>
</dbReference>
<dbReference type="GO" id="GO:0005886">
    <property type="term" value="C:plasma membrane"/>
    <property type="evidence" value="ECO:0007669"/>
    <property type="project" value="UniProtKB-SubCell"/>
</dbReference>
<keyword evidence="13" id="KW-1185">Reference proteome</keyword>
<sequence>MKRLFEAPKFWLIFWVLSGFSPLAQASTPAVMDTGSPFSWMSILQLFAALLFVLAVFFVVIWMLKHFQPGAMNNPVAGLKVVTSLPLGTRERLLLVQVGEQQLLLGVTPTGIHLLHTLETALPDTTSNSATAFASWLRTAMERRKQGTWSPNTPVPKGNIKTGDQHPPSGDSSPD</sequence>
<dbReference type="PANTHER" id="PTHR38766:SF1">
    <property type="entry name" value="FLAGELLAR PROTEIN FLIO"/>
    <property type="match status" value="1"/>
</dbReference>
<dbReference type="NCBIfam" id="TIGR03500">
    <property type="entry name" value="FliO_TIGR"/>
    <property type="match status" value="1"/>
</dbReference>
<feature type="region of interest" description="Disordered" evidence="8">
    <location>
        <begin position="143"/>
        <end position="175"/>
    </location>
</feature>
<evidence type="ECO:0000313" key="12">
    <source>
        <dbReference type="Proteomes" id="UP000094893"/>
    </source>
</evidence>